<dbReference type="EMBL" id="CYPW01000002">
    <property type="protein sequence ID" value="CUH50785.1"/>
    <property type="molecule type" value="Genomic_DNA"/>
</dbReference>
<organism evidence="1 2">
    <name type="scientific">Shimia marina</name>
    <dbReference type="NCBI Taxonomy" id="321267"/>
    <lineage>
        <taxon>Bacteria</taxon>
        <taxon>Pseudomonadati</taxon>
        <taxon>Pseudomonadota</taxon>
        <taxon>Alphaproteobacteria</taxon>
        <taxon>Rhodobacterales</taxon>
        <taxon>Roseobacteraceae</taxon>
    </lineage>
</organism>
<gene>
    <name evidence="1" type="ORF">SHM7688_00214</name>
</gene>
<proteinExistence type="predicted"/>
<dbReference type="AlphaFoldDB" id="A0A0P1EKG5"/>
<dbReference type="InterPro" id="IPR027417">
    <property type="entry name" value="P-loop_NTPase"/>
</dbReference>
<dbReference type="RefSeq" id="WP_058238178.1">
    <property type="nucleotide sequence ID" value="NZ_CYPW01000002.1"/>
</dbReference>
<sequence length="325" mass="36876">MSTDQKPIFIHIGTQKTGSTSIQAFLWGKHKELHANGVHYVKAGRKRAAHNHLAIVERNGDVAPLMDNLVAEIEAHPDHTHVISSEMFFRSSVSEMLAQYLPTEMKHRVRLIAYLRRQDKFLESMFKQALKNGRFRGTPQAYWAKRGNAVRYSEVLDRFASDFGKEALIVRPFERGAFPEGDIVKDFAQHIGVDADMTNMPDQAPSNLTLSHEVSHLLGMLNRTTDVNTRVLIREISRHNTRGAVRSSDCYLPSERREIMQTCADDNAYVHQTYCPELPQLFDFSDLADDVADVPATDAERLQHLQEGIYAVLRAIGKTHKTTPR</sequence>
<evidence type="ECO:0000313" key="2">
    <source>
        <dbReference type="Proteomes" id="UP000054823"/>
    </source>
</evidence>
<evidence type="ECO:0008006" key="3">
    <source>
        <dbReference type="Google" id="ProtNLM"/>
    </source>
</evidence>
<evidence type="ECO:0000313" key="1">
    <source>
        <dbReference type="EMBL" id="CUH50785.1"/>
    </source>
</evidence>
<dbReference type="STRING" id="321267.SHM7688_00214"/>
<keyword evidence="2" id="KW-1185">Reference proteome</keyword>
<accession>A0A0P1EKG5</accession>
<dbReference type="Proteomes" id="UP000054823">
    <property type="component" value="Unassembled WGS sequence"/>
</dbReference>
<reference evidence="1 2" key="1">
    <citation type="submission" date="2015-09" db="EMBL/GenBank/DDBJ databases">
        <authorList>
            <consortium name="Swine Surveillance"/>
        </authorList>
    </citation>
    <scope>NUCLEOTIDE SEQUENCE [LARGE SCALE GENOMIC DNA]</scope>
    <source>
        <strain evidence="1 2">CECT 7688</strain>
    </source>
</reference>
<protein>
    <recommendedName>
        <fullName evidence="3">Sulfotransferase family protein</fullName>
    </recommendedName>
</protein>
<dbReference type="Gene3D" id="3.40.50.300">
    <property type="entry name" value="P-loop containing nucleotide triphosphate hydrolases"/>
    <property type="match status" value="1"/>
</dbReference>
<dbReference type="SUPFAM" id="SSF52540">
    <property type="entry name" value="P-loop containing nucleoside triphosphate hydrolases"/>
    <property type="match status" value="1"/>
</dbReference>
<dbReference type="OrthoDB" id="7540582at2"/>
<name>A0A0P1EKG5_9RHOB</name>